<reference evidence="5 6" key="1">
    <citation type="submission" date="2012-11" db="EMBL/GenBank/DDBJ databases">
        <title>Whole genome sequence of Acidocella aminolytica 101 = DSM 11237.</title>
        <authorList>
            <person name="Azuma Y."/>
            <person name="Higashiura N."/>
            <person name="Hirakawa H."/>
            <person name="Matsushita K."/>
        </authorList>
    </citation>
    <scope>NUCLEOTIDE SEQUENCE [LARGE SCALE GENOMIC DNA]</scope>
    <source>
        <strain evidence="6">101 / DSM 11237</strain>
    </source>
</reference>
<evidence type="ECO:0000313" key="6">
    <source>
        <dbReference type="Proteomes" id="UP000032668"/>
    </source>
</evidence>
<name>A0A0D6PJA3_9PROT</name>
<dbReference type="AlphaFoldDB" id="A0A0D6PJA3"/>
<dbReference type="InterPro" id="IPR029044">
    <property type="entry name" value="Nucleotide-diphossugar_trans"/>
</dbReference>
<dbReference type="OrthoDB" id="9788272at2"/>
<dbReference type="SUPFAM" id="SSF53448">
    <property type="entry name" value="Nucleotide-diphospho-sugar transferases"/>
    <property type="match status" value="1"/>
</dbReference>
<gene>
    <name evidence="5" type="ORF">Aam_117_005</name>
</gene>
<evidence type="ECO:0000256" key="1">
    <source>
        <dbReference type="ARBA" id="ARBA00022679"/>
    </source>
</evidence>
<dbReference type="InterPro" id="IPR025877">
    <property type="entry name" value="MobA-like_NTP_Trfase"/>
</dbReference>
<keyword evidence="1 5" id="KW-0808">Transferase</keyword>
<evidence type="ECO:0000256" key="2">
    <source>
        <dbReference type="ARBA" id="ARBA00022695"/>
    </source>
</evidence>
<proteinExistence type="predicted"/>
<accession>A0A0D6PJA3</accession>
<evidence type="ECO:0000259" key="4">
    <source>
        <dbReference type="Pfam" id="PF12804"/>
    </source>
</evidence>
<dbReference type="PANTHER" id="PTHR43584:SF8">
    <property type="entry name" value="N-ACETYLMURAMATE ALPHA-1-PHOSPHATE URIDYLYLTRANSFERASE"/>
    <property type="match status" value="1"/>
</dbReference>
<dbReference type="Gene3D" id="3.90.550.10">
    <property type="entry name" value="Spore Coat Polysaccharide Biosynthesis Protein SpsA, Chain A"/>
    <property type="match status" value="1"/>
</dbReference>
<keyword evidence="2 5" id="KW-0548">Nucleotidyltransferase</keyword>
<keyword evidence="6" id="KW-1185">Reference proteome</keyword>
<sequence length="241" mass="26407">MQPDTAVIFCAGLGERMRPLSLSTPKPLLPLAGQPILAHTMARLRDAGVEKVIANAFHLADQVESFFAQYDNVTVLREDRLLDTGGALAAMEAQGVLPDVPFYILNGDSYWVDGPSAALPRLAAAFDTAREDATLLLARSAGTIAETRYGDFMWSREGELRRRLEREVAPYLYSGIQIATKTLLHGAAVESFSMNRLWDEALAEGRLNAIIHDGVWLHMTTPADIERAEELLAAREVGNST</sequence>
<evidence type="ECO:0000313" key="5">
    <source>
        <dbReference type="EMBL" id="GAN81752.1"/>
    </source>
</evidence>
<dbReference type="PANTHER" id="PTHR43584">
    <property type="entry name" value="NUCLEOTIDYL TRANSFERASE"/>
    <property type="match status" value="1"/>
</dbReference>
<dbReference type="EMBL" id="BANC01000115">
    <property type="protein sequence ID" value="GAN81752.1"/>
    <property type="molecule type" value="Genomic_DNA"/>
</dbReference>
<dbReference type="CDD" id="cd06422">
    <property type="entry name" value="NTP_transferase_like_1"/>
    <property type="match status" value="1"/>
</dbReference>
<dbReference type="InterPro" id="IPR050065">
    <property type="entry name" value="GlmU-like"/>
</dbReference>
<comment type="caution">
    <text evidence="5">The sequence shown here is derived from an EMBL/GenBank/DDBJ whole genome shotgun (WGS) entry which is preliminary data.</text>
</comment>
<dbReference type="RefSeq" id="WP_048880141.1">
    <property type="nucleotide sequence ID" value="NZ_BANC01000115.1"/>
</dbReference>
<feature type="domain" description="MobA-like NTP transferase" evidence="4">
    <location>
        <begin position="6"/>
        <end position="135"/>
    </location>
</feature>
<protein>
    <submittedName>
        <fullName evidence="5">Mannose-1-phosphate guanylyltransferase</fullName>
    </submittedName>
</protein>
<organism evidence="5 6">
    <name type="scientific">Acidocella aminolytica 101 = DSM 11237</name>
    <dbReference type="NCBI Taxonomy" id="1120923"/>
    <lineage>
        <taxon>Bacteria</taxon>
        <taxon>Pseudomonadati</taxon>
        <taxon>Pseudomonadota</taxon>
        <taxon>Alphaproteobacteria</taxon>
        <taxon>Acetobacterales</taxon>
        <taxon>Acidocellaceae</taxon>
        <taxon>Acidocella</taxon>
    </lineage>
</organism>
<dbReference type="GO" id="GO:0016779">
    <property type="term" value="F:nucleotidyltransferase activity"/>
    <property type="evidence" value="ECO:0007669"/>
    <property type="project" value="UniProtKB-KW"/>
</dbReference>
<dbReference type="Proteomes" id="UP000032668">
    <property type="component" value="Unassembled WGS sequence"/>
</dbReference>
<dbReference type="STRING" id="1120923.SAMN02746095_03384"/>
<keyword evidence="3" id="KW-0460">Magnesium</keyword>
<dbReference type="Pfam" id="PF12804">
    <property type="entry name" value="NTP_transf_3"/>
    <property type="match status" value="1"/>
</dbReference>
<evidence type="ECO:0000256" key="3">
    <source>
        <dbReference type="ARBA" id="ARBA00022842"/>
    </source>
</evidence>